<gene>
    <name evidence="1" type="ORF">DIATSA_LOCUS6193</name>
</gene>
<reference evidence="1" key="2">
    <citation type="submission" date="2022-10" db="EMBL/GenBank/DDBJ databases">
        <authorList>
            <consortium name="ENA_rothamsted_submissions"/>
            <consortium name="culmorum"/>
            <person name="King R."/>
        </authorList>
    </citation>
    <scope>NUCLEOTIDE SEQUENCE</scope>
</reference>
<dbReference type="OrthoDB" id="2115692at2759"/>
<proteinExistence type="predicted"/>
<sequence>MRFVRITPEMTEMVIQHLRDSFFADEPLNKSVQLCERGNPHPALEQMCKATIADGLSLAAMEDKDIFKADATGAFSQRICRQFGMKVIGRIRYDEYLDNSGEPVFNVEEPHVELAIMILDLR</sequence>
<dbReference type="EMBL" id="OU893350">
    <property type="protein sequence ID" value="CAG9788391.1"/>
    <property type="molecule type" value="Genomic_DNA"/>
</dbReference>
<evidence type="ECO:0000313" key="1">
    <source>
        <dbReference type="EMBL" id="CAG9788391.1"/>
    </source>
</evidence>
<dbReference type="Gene3D" id="3.40.630.30">
    <property type="match status" value="2"/>
</dbReference>
<reference evidence="1" key="1">
    <citation type="submission" date="2021-12" db="EMBL/GenBank/DDBJ databases">
        <authorList>
            <person name="King R."/>
        </authorList>
    </citation>
    <scope>NUCLEOTIDE SEQUENCE</scope>
</reference>
<protein>
    <submittedName>
        <fullName evidence="1">Uncharacterized protein</fullName>
    </submittedName>
</protein>
<evidence type="ECO:0000313" key="2">
    <source>
        <dbReference type="Proteomes" id="UP001153714"/>
    </source>
</evidence>
<dbReference type="Proteomes" id="UP001153714">
    <property type="component" value="Chromosome 19"/>
</dbReference>
<accession>A0A9N9R219</accession>
<keyword evidence="2" id="KW-1185">Reference proteome</keyword>
<organism evidence="1 2">
    <name type="scientific">Diatraea saccharalis</name>
    <name type="common">sugarcane borer</name>
    <dbReference type="NCBI Taxonomy" id="40085"/>
    <lineage>
        <taxon>Eukaryota</taxon>
        <taxon>Metazoa</taxon>
        <taxon>Ecdysozoa</taxon>
        <taxon>Arthropoda</taxon>
        <taxon>Hexapoda</taxon>
        <taxon>Insecta</taxon>
        <taxon>Pterygota</taxon>
        <taxon>Neoptera</taxon>
        <taxon>Endopterygota</taxon>
        <taxon>Lepidoptera</taxon>
        <taxon>Glossata</taxon>
        <taxon>Ditrysia</taxon>
        <taxon>Pyraloidea</taxon>
        <taxon>Crambidae</taxon>
        <taxon>Crambinae</taxon>
        <taxon>Diatraea</taxon>
    </lineage>
</organism>
<dbReference type="AlphaFoldDB" id="A0A9N9R219"/>
<name>A0A9N9R219_9NEOP</name>